<evidence type="ECO:0000313" key="2">
    <source>
        <dbReference type="EMBL" id="KAK8960280.1"/>
    </source>
</evidence>
<dbReference type="PANTHER" id="PTHR46162">
    <property type="entry name" value="TRAF-LIKE FAMILY PROTEIN"/>
    <property type="match status" value="1"/>
</dbReference>
<feature type="domain" description="MATH" evidence="1">
    <location>
        <begin position="91"/>
        <end position="127"/>
    </location>
</feature>
<comment type="caution">
    <text evidence="2">The sequence shown here is derived from an EMBL/GenBank/DDBJ whole genome shotgun (WGS) entry which is preliminary data.</text>
</comment>
<reference evidence="2 3" key="1">
    <citation type="journal article" date="2022" name="Nat. Plants">
        <title>Genomes of leafy and leafless Platanthera orchids illuminate the evolution of mycoheterotrophy.</title>
        <authorList>
            <person name="Li M.H."/>
            <person name="Liu K.W."/>
            <person name="Li Z."/>
            <person name="Lu H.C."/>
            <person name="Ye Q.L."/>
            <person name="Zhang D."/>
            <person name="Wang J.Y."/>
            <person name="Li Y.F."/>
            <person name="Zhong Z.M."/>
            <person name="Liu X."/>
            <person name="Yu X."/>
            <person name="Liu D.K."/>
            <person name="Tu X.D."/>
            <person name="Liu B."/>
            <person name="Hao Y."/>
            <person name="Liao X.Y."/>
            <person name="Jiang Y.T."/>
            <person name="Sun W.H."/>
            <person name="Chen J."/>
            <person name="Chen Y.Q."/>
            <person name="Ai Y."/>
            <person name="Zhai J.W."/>
            <person name="Wu S.S."/>
            <person name="Zhou Z."/>
            <person name="Hsiao Y.Y."/>
            <person name="Wu W.L."/>
            <person name="Chen Y.Y."/>
            <person name="Lin Y.F."/>
            <person name="Hsu J.L."/>
            <person name="Li C.Y."/>
            <person name="Wang Z.W."/>
            <person name="Zhao X."/>
            <person name="Zhong W.Y."/>
            <person name="Ma X.K."/>
            <person name="Ma L."/>
            <person name="Huang J."/>
            <person name="Chen G.Z."/>
            <person name="Huang M.Z."/>
            <person name="Huang L."/>
            <person name="Peng D.H."/>
            <person name="Luo Y.B."/>
            <person name="Zou S.Q."/>
            <person name="Chen S.P."/>
            <person name="Lan S."/>
            <person name="Tsai W.C."/>
            <person name="Van de Peer Y."/>
            <person name="Liu Z.J."/>
        </authorList>
    </citation>
    <scope>NUCLEOTIDE SEQUENCE [LARGE SCALE GENOMIC DNA]</scope>
    <source>
        <strain evidence="2">Lor288</strain>
    </source>
</reference>
<sequence>MISPIVVKIMRSGLTGQTHDLQNMRDHGGDGENFGQVQDEMGFRSMIDLKTFRDSSNGYLVKDSCMFGVKIFQMVPIQTPTECMHPVEKVSHDYSWKIENFSKLDKKTSHEKKFTAGDYLWSGPMEA</sequence>
<name>A0ABR2M7Z5_9ASPA</name>
<proteinExistence type="predicted"/>
<keyword evidence="3" id="KW-1185">Reference proteome</keyword>
<dbReference type="Proteomes" id="UP001412067">
    <property type="component" value="Unassembled WGS sequence"/>
</dbReference>
<organism evidence="2 3">
    <name type="scientific">Platanthera guangdongensis</name>
    <dbReference type="NCBI Taxonomy" id="2320717"/>
    <lineage>
        <taxon>Eukaryota</taxon>
        <taxon>Viridiplantae</taxon>
        <taxon>Streptophyta</taxon>
        <taxon>Embryophyta</taxon>
        <taxon>Tracheophyta</taxon>
        <taxon>Spermatophyta</taxon>
        <taxon>Magnoliopsida</taxon>
        <taxon>Liliopsida</taxon>
        <taxon>Asparagales</taxon>
        <taxon>Orchidaceae</taxon>
        <taxon>Orchidoideae</taxon>
        <taxon>Orchideae</taxon>
        <taxon>Orchidinae</taxon>
        <taxon>Platanthera</taxon>
    </lineage>
</organism>
<dbReference type="PANTHER" id="PTHR46162:SF2">
    <property type="entry name" value="ANKYRIN REPEAT-CONTAINING PROTEIN-RELATED"/>
    <property type="match status" value="1"/>
</dbReference>
<dbReference type="EMBL" id="JBBWWR010000010">
    <property type="protein sequence ID" value="KAK8960280.1"/>
    <property type="molecule type" value="Genomic_DNA"/>
</dbReference>
<dbReference type="Gene3D" id="2.60.210.10">
    <property type="entry name" value="Apoptosis, Tumor Necrosis Factor Receptor Associated Protein 2, Chain A"/>
    <property type="match status" value="1"/>
</dbReference>
<protein>
    <recommendedName>
        <fullName evidence="1">MATH domain-containing protein</fullName>
    </recommendedName>
</protein>
<dbReference type="InterPro" id="IPR002083">
    <property type="entry name" value="MATH/TRAF_dom"/>
</dbReference>
<evidence type="ECO:0000313" key="3">
    <source>
        <dbReference type="Proteomes" id="UP001412067"/>
    </source>
</evidence>
<gene>
    <name evidence="2" type="ORF">KSP40_PGU019835</name>
</gene>
<dbReference type="PROSITE" id="PS50144">
    <property type="entry name" value="MATH"/>
    <property type="match status" value="1"/>
</dbReference>
<dbReference type="InterPro" id="IPR008974">
    <property type="entry name" value="TRAF-like"/>
</dbReference>
<evidence type="ECO:0000259" key="1">
    <source>
        <dbReference type="PROSITE" id="PS50144"/>
    </source>
</evidence>
<accession>A0ABR2M7Z5</accession>
<dbReference type="SUPFAM" id="SSF49599">
    <property type="entry name" value="TRAF domain-like"/>
    <property type="match status" value="1"/>
</dbReference>